<evidence type="ECO:0000256" key="4">
    <source>
        <dbReference type="ARBA" id="ARBA00022614"/>
    </source>
</evidence>
<dbReference type="InterPro" id="IPR001611">
    <property type="entry name" value="Leu-rich_rpt"/>
</dbReference>
<evidence type="ECO:0000256" key="10">
    <source>
        <dbReference type="ARBA" id="ARBA00023136"/>
    </source>
</evidence>
<dbReference type="PANTHER" id="PTHR46473">
    <property type="entry name" value="GH08155P"/>
    <property type="match status" value="1"/>
</dbReference>
<sequence>MAGSGLGTQPLVCIYLQRLQELHLQQNSIEMIADQALVGLTSLALLDLSRNNLHTIGPTSLRPLVSLQVLRITDSVNHS</sequence>
<protein>
    <submittedName>
        <fullName evidence="13">Uncharacterized protein</fullName>
    </submittedName>
</protein>
<dbReference type="SMART" id="SM00369">
    <property type="entry name" value="LRR_TYP"/>
    <property type="match status" value="2"/>
</dbReference>
<keyword evidence="5" id="KW-0812">Transmembrane</keyword>
<evidence type="ECO:0000256" key="8">
    <source>
        <dbReference type="ARBA" id="ARBA00022989"/>
    </source>
</evidence>
<keyword evidence="8" id="KW-1133">Transmembrane helix</keyword>
<evidence type="ECO:0000256" key="7">
    <source>
        <dbReference type="ARBA" id="ARBA00022737"/>
    </source>
</evidence>
<dbReference type="SUPFAM" id="SSF52058">
    <property type="entry name" value="L domain-like"/>
    <property type="match status" value="1"/>
</dbReference>
<evidence type="ECO:0000256" key="6">
    <source>
        <dbReference type="ARBA" id="ARBA00022729"/>
    </source>
</evidence>
<evidence type="ECO:0000256" key="3">
    <source>
        <dbReference type="ARBA" id="ARBA00022475"/>
    </source>
</evidence>
<organism evidence="13 14">
    <name type="scientific">Ilyodon furcidens</name>
    <name type="common">goldbreast splitfin</name>
    <dbReference type="NCBI Taxonomy" id="33524"/>
    <lineage>
        <taxon>Eukaryota</taxon>
        <taxon>Metazoa</taxon>
        <taxon>Chordata</taxon>
        <taxon>Craniata</taxon>
        <taxon>Vertebrata</taxon>
        <taxon>Euteleostomi</taxon>
        <taxon>Actinopterygii</taxon>
        <taxon>Neopterygii</taxon>
        <taxon>Teleostei</taxon>
        <taxon>Neoteleostei</taxon>
        <taxon>Acanthomorphata</taxon>
        <taxon>Ovalentaria</taxon>
        <taxon>Atherinomorphae</taxon>
        <taxon>Cyprinodontiformes</taxon>
        <taxon>Goodeidae</taxon>
        <taxon>Ilyodon</taxon>
    </lineage>
</organism>
<evidence type="ECO:0000256" key="2">
    <source>
        <dbReference type="ARBA" id="ARBA00022448"/>
    </source>
</evidence>
<accession>A0ABV0ST69</accession>
<keyword evidence="4" id="KW-0433">Leucine-rich repeat</keyword>
<evidence type="ECO:0000313" key="13">
    <source>
        <dbReference type="EMBL" id="MEQ2223301.1"/>
    </source>
</evidence>
<proteinExistence type="predicted"/>
<keyword evidence="14" id="KW-1185">Reference proteome</keyword>
<evidence type="ECO:0000256" key="1">
    <source>
        <dbReference type="ARBA" id="ARBA00004162"/>
    </source>
</evidence>
<name>A0ABV0ST69_9TELE</name>
<evidence type="ECO:0000256" key="12">
    <source>
        <dbReference type="ARBA" id="ARBA00023303"/>
    </source>
</evidence>
<keyword evidence="2" id="KW-0813">Transport</keyword>
<keyword evidence="7" id="KW-0677">Repeat</keyword>
<keyword evidence="10" id="KW-0472">Membrane</keyword>
<dbReference type="InterPro" id="IPR051432">
    <property type="entry name" value="KCNMA1_auxiliary"/>
</dbReference>
<dbReference type="InterPro" id="IPR032675">
    <property type="entry name" value="LRR_dom_sf"/>
</dbReference>
<dbReference type="Proteomes" id="UP001482620">
    <property type="component" value="Unassembled WGS sequence"/>
</dbReference>
<dbReference type="PANTHER" id="PTHR46473:SF10">
    <property type="entry name" value="LD45603P-RELATED"/>
    <property type="match status" value="1"/>
</dbReference>
<gene>
    <name evidence="13" type="ORF">ILYODFUR_035371</name>
</gene>
<dbReference type="Pfam" id="PF13855">
    <property type="entry name" value="LRR_8"/>
    <property type="match status" value="1"/>
</dbReference>
<evidence type="ECO:0000256" key="9">
    <source>
        <dbReference type="ARBA" id="ARBA00023065"/>
    </source>
</evidence>
<dbReference type="Gene3D" id="3.80.10.10">
    <property type="entry name" value="Ribonuclease Inhibitor"/>
    <property type="match status" value="1"/>
</dbReference>
<keyword evidence="11" id="KW-1015">Disulfide bond</keyword>
<comment type="caution">
    <text evidence="13">The sequence shown here is derived from an EMBL/GenBank/DDBJ whole genome shotgun (WGS) entry which is preliminary data.</text>
</comment>
<comment type="subcellular location">
    <subcellularLocation>
        <location evidence="1">Cell membrane</location>
        <topology evidence="1">Single-pass membrane protein</topology>
    </subcellularLocation>
</comment>
<evidence type="ECO:0000256" key="5">
    <source>
        <dbReference type="ARBA" id="ARBA00022692"/>
    </source>
</evidence>
<keyword evidence="6" id="KW-0732">Signal</keyword>
<evidence type="ECO:0000313" key="14">
    <source>
        <dbReference type="Proteomes" id="UP001482620"/>
    </source>
</evidence>
<keyword evidence="9" id="KW-0406">Ion transport</keyword>
<dbReference type="InterPro" id="IPR003591">
    <property type="entry name" value="Leu-rich_rpt_typical-subtyp"/>
</dbReference>
<dbReference type="EMBL" id="JAHRIQ010006711">
    <property type="protein sequence ID" value="MEQ2223301.1"/>
    <property type="molecule type" value="Genomic_DNA"/>
</dbReference>
<keyword evidence="3" id="KW-1003">Cell membrane</keyword>
<reference evidence="13 14" key="1">
    <citation type="submission" date="2021-06" db="EMBL/GenBank/DDBJ databases">
        <authorList>
            <person name="Palmer J.M."/>
        </authorList>
    </citation>
    <scope>NUCLEOTIDE SEQUENCE [LARGE SCALE GENOMIC DNA]</scope>
    <source>
        <strain evidence="14">if_2019</strain>
        <tissue evidence="13">Muscle</tissue>
    </source>
</reference>
<keyword evidence="12" id="KW-0407">Ion channel</keyword>
<evidence type="ECO:0000256" key="11">
    <source>
        <dbReference type="ARBA" id="ARBA00023157"/>
    </source>
</evidence>